<accession>A0A7S4JEL6</accession>
<proteinExistence type="predicted"/>
<evidence type="ECO:0000313" key="1">
    <source>
        <dbReference type="EMBL" id="CAE2261183.1"/>
    </source>
</evidence>
<name>A0A7S4JEL6_9STRA</name>
<protein>
    <submittedName>
        <fullName evidence="1">Uncharacterized protein</fullName>
    </submittedName>
</protein>
<organism evidence="1">
    <name type="scientific">Odontella aurita</name>
    <dbReference type="NCBI Taxonomy" id="265563"/>
    <lineage>
        <taxon>Eukaryota</taxon>
        <taxon>Sar</taxon>
        <taxon>Stramenopiles</taxon>
        <taxon>Ochrophyta</taxon>
        <taxon>Bacillariophyta</taxon>
        <taxon>Mediophyceae</taxon>
        <taxon>Biddulphiophycidae</taxon>
        <taxon>Eupodiscales</taxon>
        <taxon>Odontellaceae</taxon>
        <taxon>Odontella</taxon>
    </lineage>
</organism>
<gene>
    <name evidence="1" type="ORF">OAUR00152_LOCUS26923</name>
</gene>
<sequence>MTIAGRKRRFLSVSNLTDTDSCDSVKDECTKDDARHSFVASCSPRIRNRLSYDRIIYPQDVSTRRCNSTRLPSEDSSPPNHLSLACAAMLPDDLRYKIYHSALGLVLRDGARGRVHRQLLEDDIFLTVVDLENWDGEDYLGAIRIPALIRL</sequence>
<reference evidence="1" key="1">
    <citation type="submission" date="2021-01" db="EMBL/GenBank/DDBJ databases">
        <authorList>
            <person name="Corre E."/>
            <person name="Pelletier E."/>
            <person name="Niang G."/>
            <person name="Scheremetjew M."/>
            <person name="Finn R."/>
            <person name="Kale V."/>
            <person name="Holt S."/>
            <person name="Cochrane G."/>
            <person name="Meng A."/>
            <person name="Brown T."/>
            <person name="Cohen L."/>
        </authorList>
    </citation>
    <scope>NUCLEOTIDE SEQUENCE</scope>
    <source>
        <strain evidence="1">Isolate 1302-5</strain>
    </source>
</reference>
<dbReference type="EMBL" id="HBKQ01038892">
    <property type="protein sequence ID" value="CAE2261183.1"/>
    <property type="molecule type" value="Transcribed_RNA"/>
</dbReference>
<dbReference type="AlphaFoldDB" id="A0A7S4JEL6"/>